<feature type="domain" description="C-type lectin" evidence="2">
    <location>
        <begin position="53"/>
        <end position="177"/>
    </location>
</feature>
<keyword evidence="1" id="KW-0732">Signal</keyword>
<proteinExistence type="predicted"/>
<organism evidence="3 4">
    <name type="scientific">Diabrotica virgifera virgifera</name>
    <name type="common">western corn rootworm</name>
    <dbReference type="NCBI Taxonomy" id="50390"/>
    <lineage>
        <taxon>Eukaryota</taxon>
        <taxon>Metazoa</taxon>
        <taxon>Ecdysozoa</taxon>
        <taxon>Arthropoda</taxon>
        <taxon>Hexapoda</taxon>
        <taxon>Insecta</taxon>
        <taxon>Pterygota</taxon>
        <taxon>Neoptera</taxon>
        <taxon>Endopterygota</taxon>
        <taxon>Coleoptera</taxon>
        <taxon>Polyphaga</taxon>
        <taxon>Cucujiformia</taxon>
        <taxon>Chrysomeloidea</taxon>
        <taxon>Chrysomelidae</taxon>
        <taxon>Galerucinae</taxon>
        <taxon>Diabroticina</taxon>
        <taxon>Diabroticites</taxon>
        <taxon>Diabrotica</taxon>
    </lineage>
</organism>
<dbReference type="GeneID" id="126892595"/>
<dbReference type="CDD" id="cd00037">
    <property type="entry name" value="CLECT"/>
    <property type="match status" value="1"/>
</dbReference>
<dbReference type="RefSeq" id="XP_050518119.1">
    <property type="nucleotide sequence ID" value="XM_050662162.1"/>
</dbReference>
<name>A0ABM5L6Q7_DIAVI</name>
<dbReference type="EnsemblMetazoa" id="XM_050662162.1">
    <property type="protein sequence ID" value="XP_050518119.1"/>
    <property type="gene ID" value="LOC126892595"/>
</dbReference>
<dbReference type="InterPro" id="IPR016186">
    <property type="entry name" value="C-type_lectin-like/link_sf"/>
</dbReference>
<evidence type="ECO:0000313" key="4">
    <source>
        <dbReference type="Proteomes" id="UP001652700"/>
    </source>
</evidence>
<dbReference type="Proteomes" id="UP001652700">
    <property type="component" value="Unplaced"/>
</dbReference>
<dbReference type="SMART" id="SM00034">
    <property type="entry name" value="CLECT"/>
    <property type="match status" value="1"/>
</dbReference>
<dbReference type="PROSITE" id="PS50041">
    <property type="entry name" value="C_TYPE_LECTIN_2"/>
    <property type="match status" value="1"/>
</dbReference>
<protein>
    <recommendedName>
        <fullName evidence="2">C-type lectin domain-containing protein</fullName>
    </recommendedName>
</protein>
<dbReference type="Gene3D" id="3.10.100.10">
    <property type="entry name" value="Mannose-Binding Protein A, subunit A"/>
    <property type="match status" value="1"/>
</dbReference>
<dbReference type="InterPro" id="IPR001304">
    <property type="entry name" value="C-type_lectin-like"/>
</dbReference>
<keyword evidence="4" id="KW-1185">Reference proteome</keyword>
<accession>A0ABM5L6Q7</accession>
<reference evidence="3" key="1">
    <citation type="submission" date="2025-05" db="UniProtKB">
        <authorList>
            <consortium name="EnsemblMetazoa"/>
        </authorList>
    </citation>
    <scope>IDENTIFICATION</scope>
</reference>
<dbReference type="PANTHER" id="PTHR22803">
    <property type="entry name" value="MANNOSE, PHOSPHOLIPASE, LECTIN RECEPTOR RELATED"/>
    <property type="match status" value="1"/>
</dbReference>
<evidence type="ECO:0000256" key="1">
    <source>
        <dbReference type="SAM" id="SignalP"/>
    </source>
</evidence>
<dbReference type="InterPro" id="IPR016187">
    <property type="entry name" value="CTDL_fold"/>
</dbReference>
<dbReference type="SUPFAM" id="SSF56436">
    <property type="entry name" value="C-type lectin-like"/>
    <property type="match status" value="1"/>
</dbReference>
<dbReference type="Pfam" id="PF00059">
    <property type="entry name" value="Lectin_C"/>
    <property type="match status" value="1"/>
</dbReference>
<evidence type="ECO:0000259" key="2">
    <source>
        <dbReference type="PROSITE" id="PS50041"/>
    </source>
</evidence>
<evidence type="ECO:0000313" key="3">
    <source>
        <dbReference type="EnsemblMetazoa" id="XP_050518119.1"/>
    </source>
</evidence>
<feature type="chain" id="PRO_5046963922" description="C-type lectin domain-containing protein" evidence="1">
    <location>
        <begin position="23"/>
        <end position="192"/>
    </location>
</feature>
<sequence>MENQIIVLVLCMISFDVKMNIANPVGQTNDTIEAPTPLRGLRGFDKEKDTIVFEDTIYYIGYAWEGNWLQAMFHCKSLDMDLLSIESKEENDFLSRKLKELLQGREYNFYTSGTRLPYNKWIWMSTGRPVTFTNWKPNEPNNYMDNDETCIEVQYRYETGLRWNDENRETPDNVICEAKMTNDCELNLYNNV</sequence>
<dbReference type="InterPro" id="IPR050111">
    <property type="entry name" value="C-type_lectin/snaclec_domain"/>
</dbReference>
<feature type="signal peptide" evidence="1">
    <location>
        <begin position="1"/>
        <end position="22"/>
    </location>
</feature>